<keyword evidence="1" id="KW-0732">Signal</keyword>
<evidence type="ECO:0008006" key="4">
    <source>
        <dbReference type="Google" id="ProtNLM"/>
    </source>
</evidence>
<dbReference type="RefSeq" id="WP_303278777.1">
    <property type="nucleotide sequence ID" value="NZ_JAUOEK010000142.1"/>
</dbReference>
<dbReference type="EMBL" id="JAUOEK010000142">
    <property type="protein sequence ID" value="MDO5971074.1"/>
    <property type="molecule type" value="Genomic_DNA"/>
</dbReference>
<evidence type="ECO:0000313" key="3">
    <source>
        <dbReference type="Proteomes" id="UP001176883"/>
    </source>
</evidence>
<keyword evidence="3" id="KW-1185">Reference proteome</keyword>
<name>A0ABT8WD47_9FLAO</name>
<protein>
    <recommendedName>
        <fullName evidence="4">DUF3106 domain-containing protein</fullName>
    </recommendedName>
</protein>
<evidence type="ECO:0000313" key="2">
    <source>
        <dbReference type="EMBL" id="MDO5971074.1"/>
    </source>
</evidence>
<feature type="signal peptide" evidence="1">
    <location>
        <begin position="1"/>
        <end position="22"/>
    </location>
</feature>
<accession>A0ABT8WD47</accession>
<organism evidence="2 3">
    <name type="scientific">Flavivirga aquimarina</name>
    <dbReference type="NCBI Taxonomy" id="2027862"/>
    <lineage>
        <taxon>Bacteria</taxon>
        <taxon>Pseudomonadati</taxon>
        <taxon>Bacteroidota</taxon>
        <taxon>Flavobacteriia</taxon>
        <taxon>Flavobacteriales</taxon>
        <taxon>Flavobacteriaceae</taxon>
        <taxon>Flavivirga</taxon>
    </lineage>
</organism>
<dbReference type="Proteomes" id="UP001176883">
    <property type="component" value="Unassembled WGS sequence"/>
</dbReference>
<gene>
    <name evidence="2" type="ORF">Q4Q35_14800</name>
</gene>
<reference evidence="2" key="1">
    <citation type="submission" date="2023-07" db="EMBL/GenBank/DDBJ databases">
        <title>Two novel species in the genus Flavivirga.</title>
        <authorList>
            <person name="Kwon K."/>
        </authorList>
    </citation>
    <scope>NUCLEOTIDE SEQUENCE</scope>
    <source>
        <strain evidence="2">KCTC 52353</strain>
    </source>
</reference>
<evidence type="ECO:0000256" key="1">
    <source>
        <dbReference type="SAM" id="SignalP"/>
    </source>
</evidence>
<proteinExistence type="predicted"/>
<comment type="caution">
    <text evidence="2">The sequence shown here is derived from an EMBL/GenBank/DDBJ whole genome shotgun (WGS) entry which is preliminary data.</text>
</comment>
<sequence length="118" mass="13802">MNLQKTILSLLFLIMTSATVFAQKHIDTQVNNFIQEYNDMLTEKDKSLKLSEAQEAKARELYKSLAILESKAPKSEKKKQAFVEEMKPKRREIMRSIWGLFTPEQTKAFKSHKNNENH</sequence>
<feature type="chain" id="PRO_5045408991" description="DUF3106 domain-containing protein" evidence="1">
    <location>
        <begin position="23"/>
        <end position="118"/>
    </location>
</feature>